<feature type="compositionally biased region" description="Low complexity" evidence="10">
    <location>
        <begin position="91"/>
        <end position="114"/>
    </location>
</feature>
<evidence type="ECO:0000256" key="3">
    <source>
        <dbReference type="ARBA" id="ARBA00012483"/>
    </source>
</evidence>
<dbReference type="eggNOG" id="KOG0800">
    <property type="taxonomic scope" value="Eukaryota"/>
</dbReference>
<dbReference type="GO" id="GO:0000209">
    <property type="term" value="P:protein polyubiquitination"/>
    <property type="evidence" value="ECO:0007669"/>
    <property type="project" value="UniProtKB-ARBA"/>
</dbReference>
<dbReference type="GO" id="GO:0006511">
    <property type="term" value="P:ubiquitin-dependent protein catabolic process"/>
    <property type="evidence" value="ECO:0007669"/>
    <property type="project" value="TreeGrafter"/>
</dbReference>
<reference evidence="12" key="3">
    <citation type="submission" date="2025-09" db="UniProtKB">
        <authorList>
            <consortium name="Ensembl"/>
        </authorList>
    </citation>
    <scope>IDENTIFICATION</scope>
</reference>
<dbReference type="Ensembl" id="ENSTRUT00000029618.3">
    <property type="protein sequence ID" value="ENSTRUP00000029501.3"/>
    <property type="gene ID" value="ENSTRUG00000011671.3"/>
</dbReference>
<feature type="region of interest" description="Disordered" evidence="10">
    <location>
        <begin position="79"/>
        <end position="127"/>
    </location>
</feature>
<name>H2TXU2_TAKRU</name>
<dbReference type="InterPro" id="IPR013083">
    <property type="entry name" value="Znf_RING/FYVE/PHD"/>
</dbReference>
<keyword evidence="5" id="KW-0479">Metal-binding</keyword>
<dbReference type="InterPro" id="IPR051834">
    <property type="entry name" value="RING_finger_E3_ligase"/>
</dbReference>
<protein>
    <recommendedName>
        <fullName evidence="3">RING-type E3 ubiquitin transferase</fullName>
        <ecNumber evidence="3">2.3.2.27</ecNumber>
    </recommendedName>
</protein>
<dbReference type="FunFam" id="3.30.40.10:FF:000069">
    <property type="entry name" value="E3 ubiquitin-protein ligase RNF115"/>
    <property type="match status" value="1"/>
</dbReference>
<dbReference type="GeneTree" id="ENSGT00940000157203"/>
<reference evidence="12 13" key="1">
    <citation type="journal article" date="2011" name="Genome Biol. Evol.">
        <title>Integration of the genetic map and genome assembly of fugu facilitates insights into distinct features of genome evolution in teleosts and mammals.</title>
        <authorList>
            <person name="Kai W."/>
            <person name="Kikuchi K."/>
            <person name="Tohari S."/>
            <person name="Chew A.K."/>
            <person name="Tay A."/>
            <person name="Fujiwara A."/>
            <person name="Hosoya S."/>
            <person name="Suetake H."/>
            <person name="Naruse K."/>
            <person name="Brenner S."/>
            <person name="Suzuki Y."/>
            <person name="Venkatesh B."/>
        </authorList>
    </citation>
    <scope>NUCLEOTIDE SEQUENCE [LARGE SCALE GENOMIC DNA]</scope>
</reference>
<keyword evidence="4" id="KW-0808">Transferase</keyword>
<dbReference type="STRING" id="31033.ENSTRUP00000029501"/>
<comment type="catalytic activity">
    <reaction evidence="1">
        <text>S-ubiquitinyl-[E2 ubiquitin-conjugating enzyme]-L-cysteine + [acceptor protein]-L-lysine = [E2 ubiquitin-conjugating enzyme]-L-cysteine + N(6)-ubiquitinyl-[acceptor protein]-L-lysine.</text>
        <dbReference type="EC" id="2.3.2.27"/>
    </reaction>
</comment>
<dbReference type="GO" id="GO:0008270">
    <property type="term" value="F:zinc ion binding"/>
    <property type="evidence" value="ECO:0007669"/>
    <property type="project" value="UniProtKB-KW"/>
</dbReference>
<dbReference type="SMART" id="SM00184">
    <property type="entry name" value="RING"/>
    <property type="match status" value="1"/>
</dbReference>
<evidence type="ECO:0000256" key="1">
    <source>
        <dbReference type="ARBA" id="ARBA00000900"/>
    </source>
</evidence>
<comment type="pathway">
    <text evidence="2">Protein modification; protein ubiquitination.</text>
</comment>
<keyword evidence="6 9" id="KW-0863">Zinc-finger</keyword>
<evidence type="ECO:0000256" key="7">
    <source>
        <dbReference type="ARBA" id="ARBA00022786"/>
    </source>
</evidence>
<evidence type="ECO:0000313" key="12">
    <source>
        <dbReference type="Ensembl" id="ENSTRUP00000029501.3"/>
    </source>
</evidence>
<dbReference type="PANTHER" id="PTHR45931:SF3">
    <property type="entry name" value="RING ZINC FINGER-CONTAINING PROTEIN"/>
    <property type="match status" value="1"/>
</dbReference>
<evidence type="ECO:0000256" key="5">
    <source>
        <dbReference type="ARBA" id="ARBA00022723"/>
    </source>
</evidence>
<dbReference type="Proteomes" id="UP000005226">
    <property type="component" value="Chromosome 12"/>
</dbReference>
<evidence type="ECO:0000256" key="10">
    <source>
        <dbReference type="SAM" id="MobiDB-lite"/>
    </source>
</evidence>
<dbReference type="OMA" id="WQLVFME"/>
<accession>H2TXU2</accession>
<dbReference type="EC" id="2.3.2.27" evidence="3"/>
<evidence type="ECO:0000256" key="6">
    <source>
        <dbReference type="ARBA" id="ARBA00022771"/>
    </source>
</evidence>
<feature type="domain" description="RING-type" evidence="11">
    <location>
        <begin position="213"/>
        <end position="254"/>
    </location>
</feature>
<proteinExistence type="predicted"/>
<evidence type="ECO:0000256" key="9">
    <source>
        <dbReference type="PROSITE-ProRule" id="PRU00175"/>
    </source>
</evidence>
<dbReference type="Gene3D" id="3.30.40.10">
    <property type="entry name" value="Zinc/RING finger domain, C3HC4 (zinc finger)"/>
    <property type="match status" value="1"/>
</dbReference>
<reference evidence="12" key="2">
    <citation type="submission" date="2025-08" db="UniProtKB">
        <authorList>
            <consortium name="Ensembl"/>
        </authorList>
    </citation>
    <scope>IDENTIFICATION</scope>
</reference>
<dbReference type="PANTHER" id="PTHR45931">
    <property type="entry name" value="SI:CH211-59O9.10"/>
    <property type="match status" value="1"/>
</dbReference>
<keyword evidence="8" id="KW-0862">Zinc</keyword>
<organism evidence="12 13">
    <name type="scientific">Takifugu rubripes</name>
    <name type="common">Japanese pufferfish</name>
    <name type="synonym">Fugu rubripes</name>
    <dbReference type="NCBI Taxonomy" id="31033"/>
    <lineage>
        <taxon>Eukaryota</taxon>
        <taxon>Metazoa</taxon>
        <taxon>Chordata</taxon>
        <taxon>Craniata</taxon>
        <taxon>Vertebrata</taxon>
        <taxon>Euteleostomi</taxon>
        <taxon>Actinopterygii</taxon>
        <taxon>Neopterygii</taxon>
        <taxon>Teleostei</taxon>
        <taxon>Neoteleostei</taxon>
        <taxon>Acanthomorphata</taxon>
        <taxon>Eupercaria</taxon>
        <taxon>Tetraodontiformes</taxon>
        <taxon>Tetradontoidea</taxon>
        <taxon>Tetraodontidae</taxon>
        <taxon>Takifugu</taxon>
    </lineage>
</organism>
<dbReference type="Pfam" id="PF13639">
    <property type="entry name" value="zf-RING_2"/>
    <property type="match status" value="1"/>
</dbReference>
<gene>
    <name evidence="12" type="primary">rnf115b</name>
</gene>
<keyword evidence="7" id="KW-0833">Ubl conjugation pathway</keyword>
<dbReference type="GO" id="GO:0061630">
    <property type="term" value="F:ubiquitin protein ligase activity"/>
    <property type="evidence" value="ECO:0007669"/>
    <property type="project" value="UniProtKB-EC"/>
</dbReference>
<evidence type="ECO:0000259" key="11">
    <source>
        <dbReference type="PROSITE" id="PS50089"/>
    </source>
</evidence>
<dbReference type="InterPro" id="IPR001841">
    <property type="entry name" value="Znf_RING"/>
</dbReference>
<dbReference type="InParanoid" id="H2TXU2"/>
<evidence type="ECO:0000256" key="4">
    <source>
        <dbReference type="ARBA" id="ARBA00022679"/>
    </source>
</evidence>
<feature type="compositionally biased region" description="Basic and acidic residues" evidence="10">
    <location>
        <begin position="115"/>
        <end position="127"/>
    </location>
</feature>
<dbReference type="GO" id="GO:0005634">
    <property type="term" value="C:nucleus"/>
    <property type="evidence" value="ECO:0007669"/>
    <property type="project" value="TreeGrafter"/>
</dbReference>
<dbReference type="HOGENOM" id="CLU_034892_0_2_1"/>
<evidence type="ECO:0000313" key="13">
    <source>
        <dbReference type="Proteomes" id="UP000005226"/>
    </source>
</evidence>
<sequence length="286" mass="31356">MAEAAETPQHRFFCYCCKGETTPKLPDLVCPRCESGFIEEVTEDTRVFQVIASLLVGLWFSSKLWQMLFVEHSLLSRPPASSELDSNENQPESAGPRPSPASAGAAESGEALSSPERETSSRPERRPAVEGMVQQFLADLFSNDGSPGGAPATLSSMLQYGDYVWSQGSLDAVVTELLEQLENTGPPPAEKEMISLLPTVCISQEQTECRLGCPVCCEEYSSGEFVRKLPCLHYFHSGCIVPWLELHDTCPVCRKSLNGVDNSLLSASGPREVHSLRTEQQERQAI</sequence>
<dbReference type="PROSITE" id="PS50089">
    <property type="entry name" value="ZF_RING_2"/>
    <property type="match status" value="1"/>
</dbReference>
<evidence type="ECO:0000256" key="2">
    <source>
        <dbReference type="ARBA" id="ARBA00004906"/>
    </source>
</evidence>
<evidence type="ECO:0000256" key="8">
    <source>
        <dbReference type="ARBA" id="ARBA00022833"/>
    </source>
</evidence>
<keyword evidence="13" id="KW-1185">Reference proteome</keyword>
<dbReference type="SUPFAM" id="SSF57850">
    <property type="entry name" value="RING/U-box"/>
    <property type="match status" value="1"/>
</dbReference>
<dbReference type="AlphaFoldDB" id="H2TXU2"/>